<dbReference type="Proteomes" id="UP000824540">
    <property type="component" value="Unassembled WGS sequence"/>
</dbReference>
<comment type="caution">
    <text evidence="2">The sequence shown here is derived from an EMBL/GenBank/DDBJ whole genome shotgun (WGS) entry which is preliminary data.</text>
</comment>
<reference evidence="2" key="1">
    <citation type="thesis" date="2021" institute="BYU ScholarsArchive" country="Provo, UT, USA">
        <title>Applications of and Algorithms for Genome Assembly and Genomic Analyses with an Emphasis on Marine Teleosts.</title>
        <authorList>
            <person name="Pickett B.D."/>
        </authorList>
    </citation>
    <scope>NUCLEOTIDE SEQUENCE</scope>
    <source>
        <strain evidence="2">HI-2016</strain>
    </source>
</reference>
<accession>A0A8T2MV88</accession>
<dbReference type="EMBL" id="JAFBMS010001664">
    <property type="protein sequence ID" value="KAG9328914.1"/>
    <property type="molecule type" value="Genomic_DNA"/>
</dbReference>
<dbReference type="AlphaFoldDB" id="A0A8T2MV88"/>
<sequence length="99" mass="10787">MAAVQICSTSTLMSQSHSAGPIFAPCLYMEGCWSRVGQRDPLHARPSLSMYPACRSAQHPSNRMASGRENAERQIVCPPLCSEPIAGWGRRATFIPVVL</sequence>
<proteinExistence type="predicted"/>
<evidence type="ECO:0000313" key="1">
    <source>
        <dbReference type="EMBL" id="KAG9328914.1"/>
    </source>
</evidence>
<evidence type="ECO:0000313" key="2">
    <source>
        <dbReference type="EMBL" id="KAG9329332.1"/>
    </source>
</evidence>
<name>A0A8T2MV88_9TELE</name>
<organism evidence="2 3">
    <name type="scientific">Albula glossodonta</name>
    <name type="common">roundjaw bonefish</name>
    <dbReference type="NCBI Taxonomy" id="121402"/>
    <lineage>
        <taxon>Eukaryota</taxon>
        <taxon>Metazoa</taxon>
        <taxon>Chordata</taxon>
        <taxon>Craniata</taxon>
        <taxon>Vertebrata</taxon>
        <taxon>Euteleostomi</taxon>
        <taxon>Actinopterygii</taxon>
        <taxon>Neopterygii</taxon>
        <taxon>Teleostei</taxon>
        <taxon>Albuliformes</taxon>
        <taxon>Albulidae</taxon>
        <taxon>Albula</taxon>
    </lineage>
</organism>
<dbReference type="EMBL" id="JAFBMS010001280">
    <property type="protein sequence ID" value="KAG9329332.1"/>
    <property type="molecule type" value="Genomic_DNA"/>
</dbReference>
<protein>
    <submittedName>
        <fullName evidence="2">Uncharacterized protein</fullName>
    </submittedName>
</protein>
<keyword evidence="3" id="KW-1185">Reference proteome</keyword>
<gene>
    <name evidence="2" type="ORF">JZ751_005658</name>
    <name evidence="1" type="ORF">JZ751_009324</name>
</gene>
<evidence type="ECO:0000313" key="3">
    <source>
        <dbReference type="Proteomes" id="UP000824540"/>
    </source>
</evidence>